<accession>A0A7T8JUE6</accession>
<dbReference type="EMBL" id="CP045909">
    <property type="protein sequence ID" value="QQP32469.1"/>
    <property type="molecule type" value="Genomic_DNA"/>
</dbReference>
<sequence>MKNTYFFMYPFRYLLEKEESRAPVLPQSLVDFLELSLYDLDYILGGLSSSKDSSTTSPETKELWNPLTLHAITRRLSTHDIENEHYPSLYKYCADLPNLGVKGSEDPFGSSDILPNTLQFNFKAFQSLKCLRLERIRFEAIESLESLKDSLEELSLNHCPSLTSIQASCDQRMKEVVVVGES</sequence>
<evidence type="ECO:0000313" key="2">
    <source>
        <dbReference type="EMBL" id="QQP33097.1"/>
    </source>
</evidence>
<reference evidence="3" key="1">
    <citation type="submission" date="2021-01" db="EMBL/GenBank/DDBJ databases">
        <title>Caligus Genome Assembly.</title>
        <authorList>
            <person name="Gallardo-Escarate C."/>
        </authorList>
    </citation>
    <scope>NUCLEOTIDE SEQUENCE [LARGE SCALE GENOMIC DNA]</scope>
</reference>
<dbReference type="EMBL" id="CP045908">
    <property type="protein sequence ID" value="QQP33097.1"/>
    <property type="molecule type" value="Genomic_DNA"/>
</dbReference>
<evidence type="ECO:0000313" key="1">
    <source>
        <dbReference type="EMBL" id="QQP32469.1"/>
    </source>
</evidence>
<keyword evidence="3" id="KW-1185">Reference proteome</keyword>
<dbReference type="Proteomes" id="UP000595437">
    <property type="component" value="Chromosome 20"/>
</dbReference>
<evidence type="ECO:0000313" key="3">
    <source>
        <dbReference type="Proteomes" id="UP000595437"/>
    </source>
</evidence>
<name>A0A7T8JUE6_CALRO</name>
<dbReference type="Proteomes" id="UP000595437">
    <property type="component" value="Chromosome 19"/>
</dbReference>
<gene>
    <name evidence="2" type="ORF">FKW44_024348</name>
    <name evidence="1" type="ORF">FKW44_024792</name>
</gene>
<organism evidence="2 3">
    <name type="scientific">Caligus rogercresseyi</name>
    <name type="common">Sea louse</name>
    <dbReference type="NCBI Taxonomy" id="217165"/>
    <lineage>
        <taxon>Eukaryota</taxon>
        <taxon>Metazoa</taxon>
        <taxon>Ecdysozoa</taxon>
        <taxon>Arthropoda</taxon>
        <taxon>Crustacea</taxon>
        <taxon>Multicrustacea</taxon>
        <taxon>Hexanauplia</taxon>
        <taxon>Copepoda</taxon>
        <taxon>Siphonostomatoida</taxon>
        <taxon>Caligidae</taxon>
        <taxon>Caligus</taxon>
    </lineage>
</organism>
<proteinExistence type="predicted"/>
<dbReference type="OrthoDB" id="430293at2759"/>
<reference evidence="2" key="2">
    <citation type="journal article" name="Sci. Data">
        <title>Chromosome-scale genome assembly of the sea louse Caligus rogercresseyi by SMRT sequencing and Hi-C analysis.</title>
        <authorList>
            <person name="Gallardo-Escarate C."/>
            <person name="Valenzuela-Munoz V."/>
            <person name="Nunez-Acuna G."/>
            <person name="Valenzuela-Miranda D."/>
            <person name="Goncalves A.T."/>
            <person name="Escobar-Sepulveda H."/>
            <person name="Liachko I."/>
            <person name="Nelson B."/>
            <person name="Roberts S."/>
            <person name="Warren W."/>
        </authorList>
    </citation>
    <scope>NUCLEOTIDE SEQUENCE</scope>
    <source>
        <tissue evidence="2">Whole tissue</tissue>
    </source>
</reference>
<protein>
    <submittedName>
        <fullName evidence="2">Uncharacterized protein</fullName>
    </submittedName>
</protein>
<dbReference type="AlphaFoldDB" id="A0A7T8JUE6"/>